<reference evidence="13 14" key="1">
    <citation type="journal article" date="2017" name="Elife">
        <title>Extensive horizontal gene transfer in cheese-associated bacteria.</title>
        <authorList>
            <person name="Bonham K.S."/>
            <person name="Wolfe B.E."/>
            <person name="Dutton R.J."/>
        </authorList>
    </citation>
    <scope>NUCLEOTIDE SEQUENCE [LARGE SCALE GENOMIC DNA]</scope>
    <source>
        <strain evidence="13 14">341_9</strain>
    </source>
</reference>
<comment type="function">
    <text evidence="1 9">May be involved in recombinational repair of damaged DNA.</text>
</comment>
<comment type="caution">
    <text evidence="13">The sequence shown here is derived from an EMBL/GenBank/DDBJ whole genome shotgun (WGS) entry which is preliminary data.</text>
</comment>
<evidence type="ECO:0000256" key="8">
    <source>
        <dbReference type="ARBA" id="ARBA00033408"/>
    </source>
</evidence>
<keyword evidence="4" id="KW-0547">Nucleotide-binding</keyword>
<dbReference type="AlphaFoldDB" id="A0A2A3YJJ2"/>
<dbReference type="InterPro" id="IPR004604">
    <property type="entry name" value="DNA_recomb/repair_RecN"/>
</dbReference>
<keyword evidence="10" id="KW-0175">Coiled coil</keyword>
<dbReference type="NCBIfam" id="TIGR00634">
    <property type="entry name" value="recN"/>
    <property type="match status" value="1"/>
</dbReference>
<evidence type="ECO:0000256" key="11">
    <source>
        <dbReference type="SAM" id="MobiDB-lite"/>
    </source>
</evidence>
<dbReference type="GO" id="GO:0009432">
    <property type="term" value="P:SOS response"/>
    <property type="evidence" value="ECO:0007669"/>
    <property type="project" value="TreeGrafter"/>
</dbReference>
<dbReference type="PANTHER" id="PTHR11059:SF0">
    <property type="entry name" value="DNA REPAIR PROTEIN RECN"/>
    <property type="match status" value="1"/>
</dbReference>
<proteinExistence type="inferred from homology"/>
<dbReference type="SUPFAM" id="SSF52540">
    <property type="entry name" value="P-loop containing nucleoside triphosphate hydrolases"/>
    <property type="match status" value="1"/>
</dbReference>
<dbReference type="PIRSF" id="PIRSF003128">
    <property type="entry name" value="RecN"/>
    <property type="match status" value="1"/>
</dbReference>
<evidence type="ECO:0000313" key="14">
    <source>
        <dbReference type="Proteomes" id="UP000218598"/>
    </source>
</evidence>
<dbReference type="GO" id="GO:0006310">
    <property type="term" value="P:DNA recombination"/>
    <property type="evidence" value="ECO:0007669"/>
    <property type="project" value="InterPro"/>
</dbReference>
<evidence type="ECO:0000256" key="6">
    <source>
        <dbReference type="ARBA" id="ARBA00022840"/>
    </source>
</evidence>
<evidence type="ECO:0000256" key="4">
    <source>
        <dbReference type="ARBA" id="ARBA00022741"/>
    </source>
</evidence>
<accession>A0A2A3YJJ2</accession>
<feature type="coiled-coil region" evidence="10">
    <location>
        <begin position="347"/>
        <end position="381"/>
    </location>
</feature>
<dbReference type="EMBL" id="NRGR01000011">
    <property type="protein sequence ID" value="PCC39912.1"/>
    <property type="molecule type" value="Genomic_DNA"/>
</dbReference>
<evidence type="ECO:0000256" key="10">
    <source>
        <dbReference type="SAM" id="Coils"/>
    </source>
</evidence>
<evidence type="ECO:0000259" key="12">
    <source>
        <dbReference type="Pfam" id="PF02463"/>
    </source>
</evidence>
<evidence type="ECO:0000256" key="9">
    <source>
        <dbReference type="PIRNR" id="PIRNR003128"/>
    </source>
</evidence>
<keyword evidence="7 9" id="KW-0234">DNA repair</keyword>
<sequence>MLSTLRIRHIGVIDDAMLEFGPGFTALTGETGAGKTMIVTGLTMLLGGRLDRGRTSGSSTVDGTLAMSGHDELAAALDELGAEEDDGEVLVVRRMTRDGRSRAQIGGVPVPIGTLSRLVGTAVTVHGQSDQQRLRDPDAQRIALDRFATAEVGPLVERHREIWSERTELTEQLTELDELLAERERRGTALREALERIEQADPQPGEDDALRAELERLGNAEELRGAATQAVLALVGDDDGPAAGPLLDIAGEALGRAARTDTTLDPLVERLDAARLELSDLAAEMTRYAEEIDASPGRIEEANERLHELTVLVRDLGAMLPGADGPAEDISTLLETSRGAAIDLDRFEGAEQERATVAARLETLQGELDTAADALTEARTAAAEALSTAVQEELRHLEMPDATIRVDVSAQAHRSHGRDAVAILLAPHPGAEHLPVAQAASGGELSRVMLALEVALSSSRSDRTAAPVFVFDEIDAGIGGRAALAVGQRLARLARHAQVIVVTHLPQVAAHASTHLQIVKTSTEGVTSSTVETLDRPGRIRELARMLAGDAASDVALAHAEELLEDAREKTAGTKTAGTTTASTTARTGRRR</sequence>
<keyword evidence="14" id="KW-1185">Reference proteome</keyword>
<feature type="coiled-coil region" evidence="10">
    <location>
        <begin position="166"/>
        <end position="200"/>
    </location>
</feature>
<dbReference type="OrthoDB" id="9806954at2"/>
<name>A0A2A3YJJ2_9MICO</name>
<evidence type="ECO:0000256" key="3">
    <source>
        <dbReference type="ARBA" id="ARBA00021315"/>
    </source>
</evidence>
<dbReference type="InterPro" id="IPR003395">
    <property type="entry name" value="RecF/RecN/SMC_N"/>
</dbReference>
<protein>
    <recommendedName>
        <fullName evidence="3 9">DNA repair protein RecN</fullName>
    </recommendedName>
    <alternativeName>
        <fullName evidence="8 9">Recombination protein N</fullName>
    </alternativeName>
</protein>
<evidence type="ECO:0000256" key="1">
    <source>
        <dbReference type="ARBA" id="ARBA00003618"/>
    </source>
</evidence>
<comment type="similarity">
    <text evidence="2 9">Belongs to the RecN family.</text>
</comment>
<evidence type="ECO:0000256" key="7">
    <source>
        <dbReference type="ARBA" id="ARBA00023204"/>
    </source>
</evidence>
<dbReference type="InterPro" id="IPR027417">
    <property type="entry name" value="P-loop_NTPase"/>
</dbReference>
<feature type="region of interest" description="Disordered" evidence="11">
    <location>
        <begin position="566"/>
        <end position="592"/>
    </location>
</feature>
<dbReference type="RefSeq" id="WP_096164341.1">
    <property type="nucleotide sequence ID" value="NZ_JBQQKT010000011.1"/>
</dbReference>
<dbReference type="GO" id="GO:0043590">
    <property type="term" value="C:bacterial nucleoid"/>
    <property type="evidence" value="ECO:0007669"/>
    <property type="project" value="TreeGrafter"/>
</dbReference>
<dbReference type="CDD" id="cd03241">
    <property type="entry name" value="ABC_RecN"/>
    <property type="match status" value="1"/>
</dbReference>
<dbReference type="GO" id="GO:0006281">
    <property type="term" value="P:DNA repair"/>
    <property type="evidence" value="ECO:0007669"/>
    <property type="project" value="UniProtKB-KW"/>
</dbReference>
<keyword evidence="5 9" id="KW-0227">DNA damage</keyword>
<feature type="domain" description="RecF/RecN/SMC N-terminal" evidence="12">
    <location>
        <begin position="2"/>
        <end position="521"/>
    </location>
</feature>
<keyword evidence="6" id="KW-0067">ATP-binding</keyword>
<dbReference type="GeneID" id="95326947"/>
<dbReference type="Pfam" id="PF02463">
    <property type="entry name" value="SMC_N"/>
    <property type="match status" value="1"/>
</dbReference>
<gene>
    <name evidence="13" type="primary">recN</name>
    <name evidence="13" type="ORF">CIK66_06890</name>
</gene>
<organism evidence="13 14">
    <name type="scientific">Brachybacterium alimentarium</name>
    <dbReference type="NCBI Taxonomy" id="47845"/>
    <lineage>
        <taxon>Bacteria</taxon>
        <taxon>Bacillati</taxon>
        <taxon>Actinomycetota</taxon>
        <taxon>Actinomycetes</taxon>
        <taxon>Micrococcales</taxon>
        <taxon>Dermabacteraceae</taxon>
        <taxon>Brachybacterium</taxon>
    </lineage>
</organism>
<evidence type="ECO:0000256" key="5">
    <source>
        <dbReference type="ARBA" id="ARBA00022763"/>
    </source>
</evidence>
<dbReference type="PANTHER" id="PTHR11059">
    <property type="entry name" value="DNA REPAIR PROTEIN RECN"/>
    <property type="match status" value="1"/>
</dbReference>
<dbReference type="GO" id="GO:0005524">
    <property type="term" value="F:ATP binding"/>
    <property type="evidence" value="ECO:0007669"/>
    <property type="project" value="UniProtKB-KW"/>
</dbReference>
<dbReference type="Proteomes" id="UP000218598">
    <property type="component" value="Unassembled WGS sequence"/>
</dbReference>
<evidence type="ECO:0000256" key="2">
    <source>
        <dbReference type="ARBA" id="ARBA00009441"/>
    </source>
</evidence>
<feature type="compositionally biased region" description="Low complexity" evidence="11">
    <location>
        <begin position="573"/>
        <end position="592"/>
    </location>
</feature>
<evidence type="ECO:0000313" key="13">
    <source>
        <dbReference type="EMBL" id="PCC39912.1"/>
    </source>
</evidence>
<feature type="coiled-coil region" evidence="10">
    <location>
        <begin position="271"/>
        <end position="319"/>
    </location>
</feature>
<dbReference type="Gene3D" id="3.40.50.300">
    <property type="entry name" value="P-loop containing nucleotide triphosphate hydrolases"/>
    <property type="match status" value="2"/>
</dbReference>